<protein>
    <recommendedName>
        <fullName evidence="7">Saccharopine dehydrogenase [NAD(+), L-lysine-forming]</fullName>
        <ecNumber evidence="6">1.5.1.7</ecNumber>
    </recommendedName>
    <alternativeName>
        <fullName evidence="16">Lysine--2-oxoglutarate reductase</fullName>
    </alternativeName>
</protein>
<dbReference type="Pfam" id="PF12265">
    <property type="entry name" value="CAF1C_H4-bd"/>
    <property type="match status" value="1"/>
</dbReference>
<feature type="repeat" description="WD" evidence="18">
    <location>
        <begin position="377"/>
        <end position="413"/>
    </location>
</feature>
<keyword evidence="14" id="KW-1015">Disulfide bond</keyword>
<keyword evidence="9" id="KW-0028">Amino-acid biosynthesis</keyword>
<comment type="subcellular location">
    <subcellularLocation>
        <location evidence="1">Nucleus</location>
    </subcellularLocation>
</comment>
<evidence type="ECO:0000256" key="1">
    <source>
        <dbReference type="ARBA" id="ARBA00004123"/>
    </source>
</evidence>
<dbReference type="SMART" id="SM01002">
    <property type="entry name" value="AlaDh_PNT_C"/>
    <property type="match status" value="1"/>
</dbReference>
<dbReference type="InterPro" id="IPR022052">
    <property type="entry name" value="Histone-bd_RBBP4-like_N"/>
</dbReference>
<keyword evidence="8 18" id="KW-0853">WD repeat</keyword>
<comment type="caution">
    <text evidence="21">The sequence shown here is derived from an EMBL/GenBank/DDBJ whole genome shotgun (WGS) entry which is preliminary data.</text>
</comment>
<feature type="repeat" description="WD" evidence="18">
    <location>
        <begin position="230"/>
        <end position="272"/>
    </location>
</feature>
<evidence type="ECO:0000256" key="7">
    <source>
        <dbReference type="ARBA" id="ARBA00021221"/>
    </source>
</evidence>
<dbReference type="InterPro" id="IPR059104">
    <property type="entry name" value="Beta-prop_EIPR1-like"/>
</dbReference>
<dbReference type="SUPFAM" id="SSF50978">
    <property type="entry name" value="WD40 repeat-like"/>
    <property type="match status" value="1"/>
</dbReference>
<keyword evidence="11" id="KW-0156">Chromatin regulator</keyword>
<dbReference type="InterPro" id="IPR027281">
    <property type="entry name" value="Lys1"/>
</dbReference>
<dbReference type="InterPro" id="IPR036291">
    <property type="entry name" value="NAD(P)-bd_dom_sf"/>
</dbReference>
<comment type="pathway">
    <text evidence="2">Amino-acid biosynthesis; L-lysine biosynthesis via AAA pathway; L-lysine from L-alpha-aminoadipate (fungal route): step 3/3.</text>
</comment>
<dbReference type="Pfam" id="PF05222">
    <property type="entry name" value="AlaDh_PNT_N"/>
    <property type="match status" value="1"/>
</dbReference>
<keyword evidence="12" id="KW-0560">Oxidoreductase</keyword>
<dbReference type="GO" id="GO:0005634">
    <property type="term" value="C:nucleus"/>
    <property type="evidence" value="ECO:0007669"/>
    <property type="project" value="UniProtKB-SubCell"/>
</dbReference>
<dbReference type="InterPro" id="IPR015943">
    <property type="entry name" value="WD40/YVTN_repeat-like_dom_sf"/>
</dbReference>
<reference evidence="21 22" key="1">
    <citation type="journal article" date="2017" name="Mycologia">
        <title>Bifiguratus adelaidae, gen. et sp. nov., a new member of Mucoromycotina in endophytic and soil-dwelling habitats.</title>
        <authorList>
            <person name="Torres-Cruz T.J."/>
            <person name="Billingsley Tobias T.L."/>
            <person name="Almatruk M."/>
            <person name="Hesse C."/>
            <person name="Kuske C.R."/>
            <person name="Desiro A."/>
            <person name="Benucci G.M."/>
            <person name="Bonito G."/>
            <person name="Stajich J.E."/>
            <person name="Dunlap C."/>
            <person name="Arnold A.E."/>
            <person name="Porras-Alfaro A."/>
        </authorList>
    </citation>
    <scope>NUCLEOTIDE SEQUENCE [LARGE SCALE GENOMIC DNA]</scope>
    <source>
        <strain evidence="21 22">AZ0501</strain>
    </source>
</reference>
<evidence type="ECO:0000256" key="16">
    <source>
        <dbReference type="ARBA" id="ARBA00033228"/>
    </source>
</evidence>
<dbReference type="FunFam" id="2.130.10.10:FF:000512">
    <property type="entry name" value="WD-40 repeat-containing protein MSI1"/>
    <property type="match status" value="1"/>
</dbReference>
<keyword evidence="10" id="KW-0677">Repeat</keyword>
<dbReference type="SMART" id="SM00320">
    <property type="entry name" value="WD40"/>
    <property type="match status" value="6"/>
</dbReference>
<evidence type="ECO:0000256" key="5">
    <source>
        <dbReference type="ARBA" id="ARBA00011245"/>
    </source>
</evidence>
<evidence type="ECO:0000256" key="8">
    <source>
        <dbReference type="ARBA" id="ARBA00022574"/>
    </source>
</evidence>
<dbReference type="SUPFAM" id="SSF52283">
    <property type="entry name" value="Formate/glycerate dehydrogenase catalytic domain-like"/>
    <property type="match status" value="1"/>
</dbReference>
<dbReference type="InterPro" id="IPR007698">
    <property type="entry name" value="AlaDH/PNT_NAD(H)-bd"/>
</dbReference>
<evidence type="ECO:0000256" key="13">
    <source>
        <dbReference type="ARBA" id="ARBA00023027"/>
    </source>
</evidence>
<evidence type="ECO:0000256" key="14">
    <source>
        <dbReference type="ARBA" id="ARBA00023157"/>
    </source>
</evidence>
<evidence type="ECO:0000256" key="2">
    <source>
        <dbReference type="ARBA" id="ARBA00004884"/>
    </source>
</evidence>
<feature type="domain" description="Alanine dehydrogenase/pyridine nucleotide transhydrogenase N-terminal" evidence="20">
    <location>
        <begin position="453"/>
        <end position="589"/>
    </location>
</feature>
<evidence type="ECO:0000256" key="6">
    <source>
        <dbReference type="ARBA" id="ARBA00012847"/>
    </source>
</evidence>
<feature type="repeat" description="WD" evidence="18">
    <location>
        <begin position="178"/>
        <end position="222"/>
    </location>
</feature>
<evidence type="ECO:0000256" key="9">
    <source>
        <dbReference type="ARBA" id="ARBA00022605"/>
    </source>
</evidence>
<evidence type="ECO:0000256" key="12">
    <source>
        <dbReference type="ARBA" id="ARBA00023002"/>
    </source>
</evidence>
<evidence type="ECO:0000256" key="15">
    <source>
        <dbReference type="ARBA" id="ARBA00023242"/>
    </source>
</evidence>
<dbReference type="Gene3D" id="2.130.10.10">
    <property type="entry name" value="YVTN repeat-like/Quinoprotein amine dehydrogenase"/>
    <property type="match status" value="1"/>
</dbReference>
<dbReference type="InterPro" id="IPR050459">
    <property type="entry name" value="WD_repeat_RBAP46/RBAP48/MSI1"/>
</dbReference>
<comment type="similarity">
    <text evidence="3">Belongs to the AlaDH/PNT family.</text>
</comment>
<dbReference type="InterPro" id="IPR001680">
    <property type="entry name" value="WD40_rpt"/>
</dbReference>
<comment type="similarity">
    <text evidence="4">Belongs to the WD repeat RBAP46/RBAP48/MSI1 family.</text>
</comment>
<dbReference type="PROSITE" id="PS00678">
    <property type="entry name" value="WD_REPEATS_1"/>
    <property type="match status" value="2"/>
</dbReference>
<dbReference type="FunFam" id="3.40.50.720:FF:000217">
    <property type="entry name" value="Saccharopine dehydrogenase [NAD(+), L-lysine-forming]"/>
    <property type="match status" value="1"/>
</dbReference>
<dbReference type="EMBL" id="MVBO01000205">
    <property type="protein sequence ID" value="OZJ01996.1"/>
    <property type="molecule type" value="Genomic_DNA"/>
</dbReference>
<dbReference type="PROSITE" id="PS50294">
    <property type="entry name" value="WD_REPEATS_REGION"/>
    <property type="match status" value="3"/>
</dbReference>
<evidence type="ECO:0000256" key="11">
    <source>
        <dbReference type="ARBA" id="ARBA00022853"/>
    </source>
</evidence>
<evidence type="ECO:0000259" key="19">
    <source>
        <dbReference type="SMART" id="SM01002"/>
    </source>
</evidence>
<feature type="repeat" description="WD" evidence="18">
    <location>
        <begin position="276"/>
        <end position="312"/>
    </location>
</feature>
<dbReference type="SUPFAM" id="SSF51735">
    <property type="entry name" value="NAD(P)-binding Rossmann-fold domains"/>
    <property type="match status" value="1"/>
</dbReference>
<gene>
    <name evidence="21" type="ORF">BZG36_04728</name>
</gene>
<dbReference type="PANTHER" id="PTHR22850">
    <property type="entry name" value="WD40 REPEAT FAMILY"/>
    <property type="match status" value="1"/>
</dbReference>
<evidence type="ECO:0000259" key="20">
    <source>
        <dbReference type="SMART" id="SM01003"/>
    </source>
</evidence>
<dbReference type="InterPro" id="IPR020472">
    <property type="entry name" value="WD40_PAC1"/>
</dbReference>
<dbReference type="Pfam" id="PF23609">
    <property type="entry name" value="Beta-prop_EIPR1"/>
    <property type="match status" value="1"/>
</dbReference>
<evidence type="ECO:0000256" key="17">
    <source>
        <dbReference type="ARBA" id="ARBA00047860"/>
    </source>
</evidence>
<dbReference type="InterPro" id="IPR036322">
    <property type="entry name" value="WD40_repeat_dom_sf"/>
</dbReference>
<dbReference type="Pfam" id="PF00400">
    <property type="entry name" value="WD40"/>
    <property type="match status" value="1"/>
</dbReference>
<dbReference type="Proteomes" id="UP000242875">
    <property type="component" value="Unassembled WGS sequence"/>
</dbReference>
<feature type="domain" description="Alanine dehydrogenase/pyridine nucleotide transhydrogenase NAD(H)-binding" evidence="19">
    <location>
        <begin position="621"/>
        <end position="762"/>
    </location>
</feature>
<evidence type="ECO:0000256" key="3">
    <source>
        <dbReference type="ARBA" id="ARBA00005689"/>
    </source>
</evidence>
<evidence type="ECO:0000256" key="18">
    <source>
        <dbReference type="PROSITE-ProRule" id="PRU00221"/>
    </source>
</evidence>
<dbReference type="InterPro" id="IPR019775">
    <property type="entry name" value="WD40_repeat_CS"/>
</dbReference>
<dbReference type="EC" id="1.5.1.7" evidence="6"/>
<evidence type="ECO:0000313" key="22">
    <source>
        <dbReference type="Proteomes" id="UP000242875"/>
    </source>
</evidence>
<dbReference type="GO" id="GO:0019878">
    <property type="term" value="P:lysine biosynthetic process via aminoadipic acid"/>
    <property type="evidence" value="ECO:0007669"/>
    <property type="project" value="UniProtKB-UniPathway"/>
</dbReference>
<comment type="subunit">
    <text evidence="5">Monomer.</text>
</comment>
<dbReference type="CDD" id="cd12188">
    <property type="entry name" value="SDH"/>
    <property type="match status" value="1"/>
</dbReference>
<keyword evidence="22" id="KW-1185">Reference proteome</keyword>
<dbReference type="Gene3D" id="3.40.50.720">
    <property type="entry name" value="NAD(P)-binding Rossmann-like Domain"/>
    <property type="match status" value="2"/>
</dbReference>
<dbReference type="GO" id="GO:0004754">
    <property type="term" value="F:saccharopine dehydrogenase (NAD+, L-lysine-forming) activity"/>
    <property type="evidence" value="ECO:0007669"/>
    <property type="project" value="UniProtKB-EC"/>
</dbReference>
<dbReference type="SMART" id="SM01003">
    <property type="entry name" value="AlaDh_PNT_N"/>
    <property type="match status" value="1"/>
</dbReference>
<dbReference type="UniPathway" id="UPA00033">
    <property type="reaction ID" value="UER00034"/>
</dbReference>
<organism evidence="21 22">
    <name type="scientific">Bifiguratus adelaidae</name>
    <dbReference type="NCBI Taxonomy" id="1938954"/>
    <lineage>
        <taxon>Eukaryota</taxon>
        <taxon>Fungi</taxon>
        <taxon>Fungi incertae sedis</taxon>
        <taxon>Mucoromycota</taxon>
        <taxon>Mucoromycotina</taxon>
        <taxon>Endogonomycetes</taxon>
        <taxon>Endogonales</taxon>
        <taxon>Endogonales incertae sedis</taxon>
        <taxon>Bifiguratus</taxon>
    </lineage>
</organism>
<sequence>MEIDGNQSPTAADENQEKLINEEYKLWKKNSPFLYDLVLTHALEWPSLTCQWFPDVERPEGKDYYVQRLLLGTHTNDEEPNYLQVASVKLPNENFSANSQSYDEHSEEVGGYGNGKKAHVEIIQKIPHDGEVNRARYMPQNPNLLATKTRMGEVYVFDRTKHESFPKAEETCKPDLVLRGHSKEGYGLAWNPHASKEGHILSAGFDNVVCYWDITAGNQNRTTLEAYRSFTAHTASVEDVAWHGLHDSIFASVADDMRLMIWDIRNSSNDKPMHNVIAHTAEVNCVAFNPKNEWVLATGSGDKWINLWDMRNLKQKLHTMEGHQDEILSLSWSPHYETILASASSDRRINVWDVSRIGEEQTPEDAEDGPPELLFVHGGHTNKISDFSWNPSEPWVLASTAEDNILQCWQMASNIYDTEEQEIPASELEAARRFVRSDPHFLNMPVSQPTHLWLRAETKAREHRAALTPSTAKALLDAGYRITVERSSERIFADKEYEDVGCVMVPELSWRTDAPKDAYIVGLKELPENDDSPLVHQHIFFAHCFKNQGGWKELLHRFDAGNGTILDLEFLQDENGRRVAAFGYHAGFAGSALAIDVWCHQHLNGTKTYPSVEPYPNEQELIKHISSNVVEASRVAGKLPKVMVMGALGRCGRGAVDFAKAVGIPDDHIIKWDINETKGGGPFPEILEADIFVNCIYLNQKIPPFFTPDMLDGSRNLSIICDVSCDTTNPNNPIPVYSINTTFDKPTVPVETRNEKPLEVISIDHLPTLLPRESSEAFSHDLLPSMLTLHDRQNSRVWVDAEKLYQEKLAAARA</sequence>
<feature type="repeat" description="WD" evidence="18">
    <location>
        <begin position="320"/>
        <end position="362"/>
    </location>
</feature>
<keyword evidence="13" id="KW-0520">NAD</keyword>
<dbReference type="AlphaFoldDB" id="A0A261XUF7"/>
<dbReference type="OrthoDB" id="427795at2759"/>
<comment type="catalytic activity">
    <reaction evidence="17">
        <text>L-saccharopine + NAD(+) + H2O = L-lysine + 2-oxoglutarate + NADH + H(+)</text>
        <dbReference type="Rhea" id="RHEA:12440"/>
        <dbReference type="ChEBI" id="CHEBI:15377"/>
        <dbReference type="ChEBI" id="CHEBI:15378"/>
        <dbReference type="ChEBI" id="CHEBI:16810"/>
        <dbReference type="ChEBI" id="CHEBI:32551"/>
        <dbReference type="ChEBI" id="CHEBI:57540"/>
        <dbReference type="ChEBI" id="CHEBI:57945"/>
        <dbReference type="ChEBI" id="CHEBI:57951"/>
        <dbReference type="EC" id="1.5.1.7"/>
    </reaction>
</comment>
<dbReference type="PRINTS" id="PR00320">
    <property type="entry name" value="GPROTEINBRPT"/>
</dbReference>
<dbReference type="CDD" id="cd00200">
    <property type="entry name" value="WD40"/>
    <property type="match status" value="1"/>
</dbReference>
<dbReference type="InterPro" id="IPR007886">
    <property type="entry name" value="AlaDH/PNT_N"/>
</dbReference>
<name>A0A261XUF7_9FUNG</name>
<dbReference type="PROSITE" id="PS50082">
    <property type="entry name" value="WD_REPEATS_2"/>
    <property type="match status" value="5"/>
</dbReference>
<evidence type="ECO:0000313" key="21">
    <source>
        <dbReference type="EMBL" id="OZJ01996.1"/>
    </source>
</evidence>
<keyword evidence="15" id="KW-0539">Nucleus</keyword>
<evidence type="ECO:0000256" key="10">
    <source>
        <dbReference type="ARBA" id="ARBA00022737"/>
    </source>
</evidence>
<dbReference type="GO" id="GO:0006325">
    <property type="term" value="P:chromatin organization"/>
    <property type="evidence" value="ECO:0007669"/>
    <property type="project" value="UniProtKB-KW"/>
</dbReference>
<evidence type="ECO:0000256" key="4">
    <source>
        <dbReference type="ARBA" id="ARBA00009341"/>
    </source>
</evidence>
<accession>A0A261XUF7</accession>
<proteinExistence type="inferred from homology"/>